<dbReference type="EMBL" id="PUUL01000071">
    <property type="protein sequence ID" value="RXD53179.1"/>
    <property type="molecule type" value="Genomic_DNA"/>
</dbReference>
<name>A0AAQ0YT22_XANPE</name>
<dbReference type="AlphaFoldDB" id="A0AAQ0YT22"/>
<reference evidence="1 2" key="1">
    <citation type="submission" date="2018-02" db="EMBL/GenBank/DDBJ databases">
        <title>Characterization of Xanthomonas diversity in transplant houses and field plants.</title>
        <authorList>
            <person name="Abrahamian P."/>
            <person name="Timilsina S."/>
            <person name="Minsavage G.V."/>
            <person name="Goss E.M."/>
            <person name="Jones J.B."/>
            <person name="Vallad G.E."/>
        </authorList>
    </citation>
    <scope>NUCLEOTIDE SEQUENCE [LARGE SCALE GENOMIC DNA]</scope>
    <source>
        <strain evidence="1 2">GEV2132</strain>
    </source>
</reference>
<evidence type="ECO:0000313" key="1">
    <source>
        <dbReference type="EMBL" id="RXD53179.1"/>
    </source>
</evidence>
<evidence type="ECO:0000313" key="2">
    <source>
        <dbReference type="Proteomes" id="UP000289372"/>
    </source>
</evidence>
<protein>
    <submittedName>
        <fullName evidence="1">Uncharacterized protein</fullName>
    </submittedName>
</protein>
<dbReference type="KEGG" id="xpe:BJD13_14680"/>
<comment type="caution">
    <text evidence="1">The sequence shown here is derived from an EMBL/GenBank/DDBJ whole genome shotgun (WGS) entry which is preliminary data.</text>
</comment>
<sequence>MRFDRRPVGGAPLRDEQLLADCRPHRMDEPGLARCGWQLAGVQEACGALTLASVLIGEATGTLPPANPAGAW</sequence>
<dbReference type="Proteomes" id="UP000289372">
    <property type="component" value="Unassembled WGS sequence"/>
</dbReference>
<organism evidence="1 2">
    <name type="scientific">Xanthomonas perforans</name>
    <dbReference type="NCBI Taxonomy" id="442694"/>
    <lineage>
        <taxon>Bacteria</taxon>
        <taxon>Pseudomonadati</taxon>
        <taxon>Pseudomonadota</taxon>
        <taxon>Gammaproteobacteria</taxon>
        <taxon>Lysobacterales</taxon>
        <taxon>Lysobacteraceae</taxon>
        <taxon>Xanthomonas</taxon>
    </lineage>
</organism>
<proteinExistence type="predicted"/>
<accession>A0AAQ0YT22</accession>
<gene>
    <name evidence="1" type="ORF">DB769_13010</name>
</gene>